<gene>
    <name evidence="8" type="ORF">A1Q1_02268</name>
</gene>
<dbReference type="InterPro" id="IPR004853">
    <property type="entry name" value="Sugar_P_trans_dom"/>
</dbReference>
<dbReference type="Pfam" id="PF03151">
    <property type="entry name" value="TPT"/>
    <property type="match status" value="1"/>
</dbReference>
<evidence type="ECO:0000256" key="2">
    <source>
        <dbReference type="ARBA" id="ARBA00022692"/>
    </source>
</evidence>
<feature type="compositionally biased region" description="Basic and acidic residues" evidence="5">
    <location>
        <begin position="120"/>
        <end position="143"/>
    </location>
</feature>
<feature type="transmembrane region" description="Helical" evidence="6">
    <location>
        <begin position="395"/>
        <end position="415"/>
    </location>
</feature>
<evidence type="ECO:0000259" key="7">
    <source>
        <dbReference type="Pfam" id="PF03151"/>
    </source>
</evidence>
<organism evidence="8 9">
    <name type="scientific">Trichosporon asahii var. asahii (strain ATCC 90039 / CBS 2479 / JCM 2466 / KCTC 7840 / NBRC 103889/ NCYC 2677 / UAMH 7654)</name>
    <name type="common">Yeast</name>
    <dbReference type="NCBI Taxonomy" id="1186058"/>
    <lineage>
        <taxon>Eukaryota</taxon>
        <taxon>Fungi</taxon>
        <taxon>Dikarya</taxon>
        <taxon>Basidiomycota</taxon>
        <taxon>Agaricomycotina</taxon>
        <taxon>Tremellomycetes</taxon>
        <taxon>Trichosporonales</taxon>
        <taxon>Trichosporonaceae</taxon>
        <taxon>Trichosporon</taxon>
    </lineage>
</organism>
<feature type="region of interest" description="Disordered" evidence="5">
    <location>
        <begin position="1"/>
        <end position="167"/>
    </location>
</feature>
<dbReference type="RefSeq" id="XP_014180688.1">
    <property type="nucleotide sequence ID" value="XM_014325213.1"/>
</dbReference>
<reference evidence="8 9" key="1">
    <citation type="journal article" date="2012" name="Eukaryot. Cell">
        <title>Draft genome sequence of CBS 2479, the standard type strain of Trichosporon asahii.</title>
        <authorList>
            <person name="Yang R.Y."/>
            <person name="Li H.T."/>
            <person name="Zhu H."/>
            <person name="Zhou G.P."/>
            <person name="Wang M."/>
            <person name="Wang L."/>
        </authorList>
    </citation>
    <scope>NUCLEOTIDE SEQUENCE [LARGE SCALE GENOMIC DNA]</scope>
    <source>
        <strain evidence="9">ATCC 90039 / CBS 2479 / JCM 2466 / KCTC 7840 / NCYC 2677 / UAMH 7654</strain>
    </source>
</reference>
<dbReference type="HOGENOM" id="CLU_559207_0_0_1"/>
<evidence type="ECO:0000256" key="1">
    <source>
        <dbReference type="ARBA" id="ARBA00004141"/>
    </source>
</evidence>
<protein>
    <recommendedName>
        <fullName evidence="7">Sugar phosphate transporter domain-containing protein</fullName>
    </recommendedName>
</protein>
<sequence length="488" mass="52708">MYSEGRIQSGPQSVNGASDTGSYSPPDSPQPVTPSQGSPPFAGMSTLTSAEDRKGGHDSTDDLGRENERRLPPLSINTSGPSGSDSPHSLPSPSAPHFTGRAFSPKHGAFASGSSAHTLDGYRERSGHRNGSDDGYGIDEKADTPIVKPPSPYDQPYSSRPLTSKGLGMSPATQKWFESTPVWLGMYFFFNLGLTLFNKLVLVSFPFPYTLTGLHALSASAGCYIALEREMFVPARLTQKESIMLGAFSVLYTINIAVSNISLQLVTVPFHQVVRAAAPMFTMFIAALLLRQKFSVNKILSLLPVIAGVGFATYGDYYFTTWGLVLTMLGTFLAALKTVVTNIIQTGGRLKLHPLDLLMRMSPLAFIQCVLYGWWTGELDRVRKYGATQMTRGKAIALLINGIIACGLNIVSFTANKKAGPLTMTVSANCKQVLTILLAVFLFNLNINFTNAIGILLTLSGGALYAYVEYTEKRQKKQLSSAKGAEKA</sequence>
<dbReference type="Proteomes" id="UP000002748">
    <property type="component" value="Unassembled WGS sequence"/>
</dbReference>
<feature type="compositionally biased region" description="Polar residues" evidence="5">
    <location>
        <begin position="9"/>
        <end position="25"/>
    </location>
</feature>
<dbReference type="VEuPathDB" id="FungiDB:A1Q1_02268"/>
<dbReference type="InterPro" id="IPR050186">
    <property type="entry name" value="TPT_transporter"/>
</dbReference>
<feature type="transmembrane region" description="Helical" evidence="6">
    <location>
        <begin position="272"/>
        <end position="290"/>
    </location>
</feature>
<evidence type="ECO:0000256" key="6">
    <source>
        <dbReference type="SAM" id="Phobius"/>
    </source>
</evidence>
<evidence type="ECO:0000256" key="4">
    <source>
        <dbReference type="ARBA" id="ARBA00023136"/>
    </source>
</evidence>
<dbReference type="PANTHER" id="PTHR11132">
    <property type="entry name" value="SOLUTE CARRIER FAMILY 35"/>
    <property type="match status" value="1"/>
</dbReference>
<dbReference type="AlphaFoldDB" id="J5QRH1"/>
<keyword evidence="2 6" id="KW-0812">Transmembrane</keyword>
<dbReference type="GO" id="GO:0016020">
    <property type="term" value="C:membrane"/>
    <property type="evidence" value="ECO:0007669"/>
    <property type="project" value="UniProtKB-SubCell"/>
</dbReference>
<dbReference type="OrthoDB" id="10261634at2759"/>
<keyword evidence="3 6" id="KW-1133">Transmembrane helix</keyword>
<keyword evidence="4 6" id="KW-0472">Membrane</keyword>
<comment type="caution">
    <text evidence="8">The sequence shown here is derived from an EMBL/GenBank/DDBJ whole genome shotgun (WGS) entry which is preliminary data.</text>
</comment>
<evidence type="ECO:0000256" key="5">
    <source>
        <dbReference type="SAM" id="MobiDB-lite"/>
    </source>
</evidence>
<evidence type="ECO:0000313" key="9">
    <source>
        <dbReference type="Proteomes" id="UP000002748"/>
    </source>
</evidence>
<dbReference type="KEGG" id="tasa:A1Q1_02268"/>
<comment type="subcellular location">
    <subcellularLocation>
        <location evidence="1">Membrane</location>
        <topology evidence="1">Multi-pass membrane protein</topology>
    </subcellularLocation>
</comment>
<feature type="transmembrane region" description="Helical" evidence="6">
    <location>
        <begin position="357"/>
        <end position="375"/>
    </location>
</feature>
<accession>J5QRH1</accession>
<feature type="compositionally biased region" description="Basic and acidic residues" evidence="5">
    <location>
        <begin position="50"/>
        <end position="71"/>
    </location>
</feature>
<evidence type="ECO:0000313" key="8">
    <source>
        <dbReference type="EMBL" id="EJT48723.1"/>
    </source>
</evidence>
<evidence type="ECO:0000256" key="3">
    <source>
        <dbReference type="ARBA" id="ARBA00022989"/>
    </source>
</evidence>
<feature type="transmembrane region" description="Helical" evidence="6">
    <location>
        <begin position="243"/>
        <end position="266"/>
    </location>
</feature>
<feature type="compositionally biased region" description="Low complexity" evidence="5">
    <location>
        <begin position="79"/>
        <end position="97"/>
    </location>
</feature>
<dbReference type="EMBL" id="ALBS01000193">
    <property type="protein sequence ID" value="EJT48723.1"/>
    <property type="molecule type" value="Genomic_DNA"/>
</dbReference>
<feature type="transmembrane region" description="Helical" evidence="6">
    <location>
        <begin position="182"/>
        <end position="201"/>
    </location>
</feature>
<feature type="transmembrane region" description="Helical" evidence="6">
    <location>
        <begin position="325"/>
        <end position="345"/>
    </location>
</feature>
<proteinExistence type="predicted"/>
<feature type="domain" description="Sugar phosphate transporter" evidence="7">
    <location>
        <begin position="183"/>
        <end position="465"/>
    </location>
</feature>
<name>J5QRH1_TRIAS</name>
<dbReference type="GeneID" id="25985782"/>
<feature type="transmembrane region" description="Helical" evidence="6">
    <location>
        <begin position="299"/>
        <end position="319"/>
    </location>
</feature>